<protein>
    <submittedName>
        <fullName evidence="2">Uncharacterized protein</fullName>
    </submittedName>
</protein>
<evidence type="ECO:0000313" key="3">
    <source>
        <dbReference type="Proteomes" id="UP000193377"/>
    </source>
</evidence>
<dbReference type="EMBL" id="LNKD01000008">
    <property type="protein sequence ID" value="OSG84681.1"/>
    <property type="molecule type" value="Genomic_DNA"/>
</dbReference>
<dbReference type="RefSeq" id="WP_085393594.1">
    <property type="nucleotide sequence ID" value="NZ_JBCOYU010000005.1"/>
</dbReference>
<feature type="region of interest" description="Disordered" evidence="1">
    <location>
        <begin position="1"/>
        <end position="30"/>
    </location>
</feature>
<evidence type="ECO:0000256" key="1">
    <source>
        <dbReference type="SAM" id="MobiDB-lite"/>
    </source>
</evidence>
<comment type="caution">
    <text evidence="2">The sequence shown here is derived from an EMBL/GenBank/DDBJ whole genome shotgun (WGS) entry which is preliminary data.</text>
</comment>
<reference evidence="2 3" key="1">
    <citation type="journal article" date="2016" name="Sci. Rep.">
        <title>Evaluation of genetic diversity among strains of the human gut commensal Bifidobacterium adolescentis.</title>
        <authorList>
            <person name="Duranti S."/>
            <person name="Milani C."/>
            <person name="Lugli G.A."/>
            <person name="Mancabelli L."/>
            <person name="Turroni F."/>
            <person name="Ferrario C."/>
            <person name="Mangifesta M."/>
            <person name="Viappiani A."/>
            <person name="Sanchez B."/>
            <person name="Margolles A."/>
            <person name="van Sinderen D."/>
            <person name="Ventura M."/>
        </authorList>
    </citation>
    <scope>NUCLEOTIDE SEQUENCE [LARGE SCALE GENOMIC DNA]</scope>
    <source>
        <strain evidence="2 3">487B</strain>
    </source>
</reference>
<dbReference type="AlphaFoldDB" id="A0A1X2YS57"/>
<accession>A0A1X2YS57</accession>
<evidence type="ECO:0000313" key="2">
    <source>
        <dbReference type="EMBL" id="OSG84681.1"/>
    </source>
</evidence>
<proteinExistence type="predicted"/>
<name>A0A1X2YS57_BIFAD</name>
<gene>
    <name evidence="2" type="ORF">B0487_2168</name>
</gene>
<organism evidence="2 3">
    <name type="scientific">Bifidobacterium adolescentis</name>
    <dbReference type="NCBI Taxonomy" id="1680"/>
    <lineage>
        <taxon>Bacteria</taxon>
        <taxon>Bacillati</taxon>
        <taxon>Actinomycetota</taxon>
        <taxon>Actinomycetes</taxon>
        <taxon>Bifidobacteriales</taxon>
        <taxon>Bifidobacteriaceae</taxon>
        <taxon>Bifidobacterium</taxon>
    </lineage>
</organism>
<dbReference type="Proteomes" id="UP000193377">
    <property type="component" value="Unassembled WGS sequence"/>
</dbReference>
<sequence>MSYKDFFGENRPTPHKTEDEQNITPLSPPTFDTTPVVEKYDVMSFQGFSSGRPLLLERPTKYVNRIINSMKQIIAIPENDQYGGIAGRVYLSPIFTLPMALLHEGDKIGNETVNRYPYLHFPTNHDWNVDEMSLDEYLLAIEYMFVIHDIAQESSEGDLLTYGVDGDYTMDDDAWKTACEWSKEISKPLSDLNCGRLLGFAINSKSEKEVDMVVNLFDLWGEEREPQQILSDAQTAAGDVEDLYDMVFSIPFEPFH</sequence>